<name>A0ABV3PUG7_9HYPH</name>
<accession>A0ABV3PUG7</accession>
<evidence type="ECO:0000313" key="3">
    <source>
        <dbReference type="Proteomes" id="UP001555786"/>
    </source>
</evidence>
<comment type="caution">
    <text evidence="2">The sequence shown here is derived from an EMBL/GenBank/DDBJ whole genome shotgun (WGS) entry which is preliminary data.</text>
</comment>
<feature type="signal peptide" evidence="1">
    <location>
        <begin position="1"/>
        <end position="22"/>
    </location>
</feature>
<dbReference type="RefSeq" id="WP_367626034.1">
    <property type="nucleotide sequence ID" value="NZ_JBFNQD010000013.1"/>
</dbReference>
<sequence>MHSSSLVAILSLSLAAVTSASAQMLGEKYTRYPDQPACTLFVSLDKIKSGRPLPSDCIKLRQFQKVTYQRNVGGYEVVDVGGRIYFTFGNCNYAGNTSPSKSCFTFRSNAADMKADDVKSAERKAADTKRRLDKCLQPQVPARPGEQRAAPRNCTSLAATYRNDKMNLDRIRAQ</sequence>
<keyword evidence="3" id="KW-1185">Reference proteome</keyword>
<keyword evidence="1" id="KW-0732">Signal</keyword>
<reference evidence="2 3" key="1">
    <citation type="submission" date="2024-07" db="EMBL/GenBank/DDBJ databases">
        <title>Description of Labrys sedimenti sp. nov., isolated from a diclofenac-degrading enrichment culture.</title>
        <authorList>
            <person name="Tancsics A."/>
            <person name="Csepanyi A."/>
        </authorList>
    </citation>
    <scope>NUCLEOTIDE SEQUENCE [LARGE SCALE GENOMIC DNA]</scope>
    <source>
        <strain evidence="2 3">LMG 23578</strain>
    </source>
</reference>
<evidence type="ECO:0000256" key="1">
    <source>
        <dbReference type="SAM" id="SignalP"/>
    </source>
</evidence>
<protein>
    <submittedName>
        <fullName evidence="2">Uncharacterized protein</fullName>
    </submittedName>
</protein>
<evidence type="ECO:0000313" key="2">
    <source>
        <dbReference type="EMBL" id="MEW9309280.1"/>
    </source>
</evidence>
<proteinExistence type="predicted"/>
<organism evidence="2 3">
    <name type="scientific">Labrys neptuniae</name>
    <dbReference type="NCBI Taxonomy" id="376174"/>
    <lineage>
        <taxon>Bacteria</taxon>
        <taxon>Pseudomonadati</taxon>
        <taxon>Pseudomonadota</taxon>
        <taxon>Alphaproteobacteria</taxon>
        <taxon>Hyphomicrobiales</taxon>
        <taxon>Xanthobacteraceae</taxon>
        <taxon>Labrys</taxon>
    </lineage>
</organism>
<feature type="chain" id="PRO_5046673064" evidence="1">
    <location>
        <begin position="23"/>
        <end position="174"/>
    </location>
</feature>
<dbReference type="EMBL" id="JBFNQD010000013">
    <property type="protein sequence ID" value="MEW9309280.1"/>
    <property type="molecule type" value="Genomic_DNA"/>
</dbReference>
<gene>
    <name evidence="2" type="ORF">ABXS05_27270</name>
</gene>
<dbReference type="Proteomes" id="UP001555786">
    <property type="component" value="Unassembled WGS sequence"/>
</dbReference>